<evidence type="ECO:0000256" key="1">
    <source>
        <dbReference type="ARBA" id="ARBA00022460"/>
    </source>
</evidence>
<keyword evidence="3" id="KW-0732">Signal</keyword>
<proteinExistence type="predicted"/>
<dbReference type="PROSITE" id="PS00233">
    <property type="entry name" value="CHIT_BIND_RR_1"/>
    <property type="match status" value="1"/>
</dbReference>
<feature type="chain" id="PRO_5040377816" evidence="3">
    <location>
        <begin position="18"/>
        <end position="122"/>
    </location>
</feature>
<accession>A0A9Q0N0R3</accession>
<evidence type="ECO:0000256" key="3">
    <source>
        <dbReference type="SAM" id="SignalP"/>
    </source>
</evidence>
<feature type="signal peptide" evidence="3">
    <location>
        <begin position="1"/>
        <end position="17"/>
    </location>
</feature>
<dbReference type="Pfam" id="PF00379">
    <property type="entry name" value="Chitin_bind_4"/>
    <property type="match status" value="1"/>
</dbReference>
<dbReference type="InterPro" id="IPR000618">
    <property type="entry name" value="Insect_cuticle"/>
</dbReference>
<reference evidence="4" key="1">
    <citation type="submission" date="2022-07" db="EMBL/GenBank/DDBJ databases">
        <authorList>
            <person name="Trinca V."/>
            <person name="Uliana J.V.C."/>
            <person name="Torres T.T."/>
            <person name="Ward R.J."/>
            <person name="Monesi N."/>
        </authorList>
    </citation>
    <scope>NUCLEOTIDE SEQUENCE</scope>
    <source>
        <strain evidence="4">HSMRA1968</strain>
        <tissue evidence="4">Whole embryos</tissue>
    </source>
</reference>
<dbReference type="PROSITE" id="PS51155">
    <property type="entry name" value="CHIT_BIND_RR_2"/>
    <property type="match status" value="1"/>
</dbReference>
<organism evidence="4 5">
    <name type="scientific">Pseudolycoriella hygida</name>
    <dbReference type="NCBI Taxonomy" id="35572"/>
    <lineage>
        <taxon>Eukaryota</taxon>
        <taxon>Metazoa</taxon>
        <taxon>Ecdysozoa</taxon>
        <taxon>Arthropoda</taxon>
        <taxon>Hexapoda</taxon>
        <taxon>Insecta</taxon>
        <taxon>Pterygota</taxon>
        <taxon>Neoptera</taxon>
        <taxon>Endopterygota</taxon>
        <taxon>Diptera</taxon>
        <taxon>Nematocera</taxon>
        <taxon>Sciaroidea</taxon>
        <taxon>Sciaridae</taxon>
        <taxon>Pseudolycoriella</taxon>
    </lineage>
</organism>
<comment type="caution">
    <text evidence="4">The sequence shown here is derived from an EMBL/GenBank/DDBJ whole genome shotgun (WGS) entry which is preliminary data.</text>
</comment>
<dbReference type="PRINTS" id="PR00947">
    <property type="entry name" value="CUTICLE"/>
</dbReference>
<sequence>MKFIILLSVTLLAVANAAEDVVILRNEQSVNADGSYQYAYETSDGVAVEEQGHLKNAGTDDEAIDVQGQFSYKNEDGSPVNLIYVANENGFQPQGDHLPVPPPIPELIQRALKYLAEHPQTE</sequence>
<protein>
    <submittedName>
        <fullName evidence="4">Endocuticle structural glycoprotein SgAbd-2</fullName>
    </submittedName>
</protein>
<keyword evidence="1 2" id="KW-0193">Cuticle</keyword>
<dbReference type="InterPro" id="IPR050468">
    <property type="entry name" value="Cuticle_Struct_Prot"/>
</dbReference>
<evidence type="ECO:0000313" key="5">
    <source>
        <dbReference type="Proteomes" id="UP001151699"/>
    </source>
</evidence>
<gene>
    <name evidence="4" type="primary">CUD2_4</name>
    <name evidence="4" type="ORF">Bhyg_06434</name>
</gene>
<dbReference type="GO" id="GO:0008010">
    <property type="term" value="F:structural constituent of chitin-based larval cuticle"/>
    <property type="evidence" value="ECO:0007669"/>
    <property type="project" value="TreeGrafter"/>
</dbReference>
<dbReference type="InterPro" id="IPR031311">
    <property type="entry name" value="CHIT_BIND_RR_consensus"/>
</dbReference>
<name>A0A9Q0N0R3_9DIPT</name>
<keyword evidence="5" id="KW-1185">Reference proteome</keyword>
<dbReference type="PANTHER" id="PTHR10380:SF238">
    <property type="entry name" value="CUTICULAR PROTEIN 65EA-RELATED"/>
    <property type="match status" value="1"/>
</dbReference>
<dbReference type="Proteomes" id="UP001151699">
    <property type="component" value="Chromosome B"/>
</dbReference>
<dbReference type="OrthoDB" id="6372059at2759"/>
<dbReference type="AlphaFoldDB" id="A0A9Q0N0R3"/>
<evidence type="ECO:0000313" key="4">
    <source>
        <dbReference type="EMBL" id="KAJ6641495.1"/>
    </source>
</evidence>
<dbReference type="EMBL" id="WJQU01000002">
    <property type="protein sequence ID" value="KAJ6641495.1"/>
    <property type="molecule type" value="Genomic_DNA"/>
</dbReference>
<dbReference type="PANTHER" id="PTHR10380">
    <property type="entry name" value="CUTICLE PROTEIN"/>
    <property type="match status" value="1"/>
</dbReference>
<evidence type="ECO:0000256" key="2">
    <source>
        <dbReference type="PROSITE-ProRule" id="PRU00497"/>
    </source>
</evidence>
<dbReference type="GO" id="GO:0062129">
    <property type="term" value="C:chitin-based extracellular matrix"/>
    <property type="evidence" value="ECO:0007669"/>
    <property type="project" value="TreeGrafter"/>
</dbReference>